<dbReference type="Pfam" id="PF03478">
    <property type="entry name" value="Beta-prop_KIB1-4"/>
    <property type="match status" value="1"/>
</dbReference>
<dbReference type="Proteomes" id="UP001341840">
    <property type="component" value="Unassembled WGS sequence"/>
</dbReference>
<sequence length="761" mass="85411">MAEVVDQWPNIHQDMLKEIAKRLYSYDDYLQLRLVCKQWNFKLLKIPIANKAPWLLLPVSRCASVKEEDIYHIMQLPTIFEATFDTRSLQDKGIYHLTLPDLQYKLIRGSCYGWLIIVSIYEGIITMLNPFTKACLDLPPISTLPDVIHDGDECTYFLGPYKIIEPIILANQILVWKVVINSAPMNNNDNDDFLAVAIYGASRLAFYEPKNSEWVKLSTSHQDTYFQDVIFFEEKIYALDDEGKLYEFHVKKNAEQPEGRVHEVTPPSDIVSQEECSNLKYLVGCADGSLLMVVRHFKNLKENGKKGCYETIKFDIYELKKNAKAWSRISSLGDYVLAIGFNASVQISAADDLSNCKGNQIYFTDNEQTLENHKCYHNIGIFNLEDESCQTVLSDCEAEMLEAKCLKKAVVPTTLIHHPSPGSLQSTRLALHVSHDKSRSCFLYIASGPHVYNLQIALEESSVNKGKESLLIPQQTEIIASSRVNRCPHRSEIQSIVLADTESNGYLVLGSVDSYGHLIVSKLDTSGRDIDRLTYSALPPDNGIGEGSWSGLCFSPSQWSMAAVARSFSKTIDIYDQDIHVRTLRPLWHPSSINFMQNVGNGNQSPVIAVTEGCQLTLWDLRMKENGGCLQRICGTPGDILYSVCSSSTGNVAVGGADRTVTVYDPRRWAAMSRWVHCSKFEITGLAFSTIDPDYIYIQGVDYEVLCGTWKETNKLFSFRGDSNWLGFSKSSKEDVLGGWCDSGSIFIADVASGIDEMVSL</sequence>
<gene>
    <name evidence="2" type="ORF">PIB30_033115</name>
</gene>
<accession>A0ABU6UFP4</accession>
<feature type="domain" description="KIB1-4 beta-propeller" evidence="1">
    <location>
        <begin position="88"/>
        <end position="383"/>
    </location>
</feature>
<dbReference type="InterPro" id="IPR036322">
    <property type="entry name" value="WD40_repeat_dom_sf"/>
</dbReference>
<dbReference type="Gene3D" id="2.130.10.10">
    <property type="entry name" value="YVTN repeat-like/Quinoprotein amine dehydrogenase"/>
    <property type="match status" value="1"/>
</dbReference>
<dbReference type="InterPro" id="IPR015943">
    <property type="entry name" value="WD40/YVTN_repeat-like_dom_sf"/>
</dbReference>
<dbReference type="SUPFAM" id="SSF50978">
    <property type="entry name" value="WD40 repeat-like"/>
    <property type="match status" value="1"/>
</dbReference>
<dbReference type="SUPFAM" id="SSF50965">
    <property type="entry name" value="Galactose oxidase, central domain"/>
    <property type="match status" value="1"/>
</dbReference>
<dbReference type="InterPro" id="IPR005174">
    <property type="entry name" value="KIB1-4_b-propeller"/>
</dbReference>
<reference evidence="2 3" key="1">
    <citation type="journal article" date="2023" name="Plants (Basel)">
        <title>Bridging the Gap: Combining Genomics and Transcriptomics Approaches to Understand Stylosanthes scabra, an Orphan Legume from the Brazilian Caatinga.</title>
        <authorList>
            <person name="Ferreira-Neto J.R.C."/>
            <person name="da Silva M.D."/>
            <person name="Binneck E."/>
            <person name="de Melo N.F."/>
            <person name="da Silva R.H."/>
            <person name="de Melo A.L.T.M."/>
            <person name="Pandolfi V."/>
            <person name="Bustamante F.O."/>
            <person name="Brasileiro-Vidal A.C."/>
            <person name="Benko-Iseppon A.M."/>
        </authorList>
    </citation>
    <scope>NUCLEOTIDE SEQUENCE [LARGE SCALE GENOMIC DNA]</scope>
    <source>
        <tissue evidence="2">Leaves</tissue>
    </source>
</reference>
<keyword evidence="3" id="KW-1185">Reference proteome</keyword>
<proteinExistence type="predicted"/>
<organism evidence="2 3">
    <name type="scientific">Stylosanthes scabra</name>
    <dbReference type="NCBI Taxonomy" id="79078"/>
    <lineage>
        <taxon>Eukaryota</taxon>
        <taxon>Viridiplantae</taxon>
        <taxon>Streptophyta</taxon>
        <taxon>Embryophyta</taxon>
        <taxon>Tracheophyta</taxon>
        <taxon>Spermatophyta</taxon>
        <taxon>Magnoliopsida</taxon>
        <taxon>eudicotyledons</taxon>
        <taxon>Gunneridae</taxon>
        <taxon>Pentapetalae</taxon>
        <taxon>rosids</taxon>
        <taxon>fabids</taxon>
        <taxon>Fabales</taxon>
        <taxon>Fabaceae</taxon>
        <taxon>Papilionoideae</taxon>
        <taxon>50 kb inversion clade</taxon>
        <taxon>dalbergioids sensu lato</taxon>
        <taxon>Dalbergieae</taxon>
        <taxon>Pterocarpus clade</taxon>
        <taxon>Stylosanthes</taxon>
    </lineage>
</organism>
<evidence type="ECO:0000313" key="3">
    <source>
        <dbReference type="Proteomes" id="UP001341840"/>
    </source>
</evidence>
<comment type="caution">
    <text evidence="2">The sequence shown here is derived from an EMBL/GenBank/DDBJ whole genome shotgun (WGS) entry which is preliminary data.</text>
</comment>
<dbReference type="EMBL" id="JASCZI010120977">
    <property type="protein sequence ID" value="MED6158478.1"/>
    <property type="molecule type" value="Genomic_DNA"/>
</dbReference>
<name>A0ABU6UFP4_9FABA</name>
<protein>
    <recommendedName>
        <fullName evidence="1">KIB1-4 beta-propeller domain-containing protein</fullName>
    </recommendedName>
</protein>
<dbReference type="PANTHER" id="PTHR47467:SF1">
    <property type="entry name" value="WD40 REPEAT-CONTAINING PROTEIN"/>
    <property type="match status" value="1"/>
</dbReference>
<dbReference type="PANTHER" id="PTHR47467">
    <property type="entry name" value="OS01G0867200 PROTEIN"/>
    <property type="match status" value="1"/>
</dbReference>
<evidence type="ECO:0000313" key="2">
    <source>
        <dbReference type="EMBL" id="MED6158478.1"/>
    </source>
</evidence>
<evidence type="ECO:0000259" key="1">
    <source>
        <dbReference type="Pfam" id="PF03478"/>
    </source>
</evidence>
<dbReference type="InterPro" id="IPR011043">
    <property type="entry name" value="Gal_Oxase/kelch_b-propeller"/>
</dbReference>